<dbReference type="PANTHER" id="PTHR22734:SF3">
    <property type="entry name" value="RIBOSOME PRODUCTION FACTOR 1"/>
    <property type="match status" value="1"/>
</dbReference>
<dbReference type="Gene3D" id="3.40.50.10480">
    <property type="entry name" value="Probable brix-domain ribosomal biogenesis protein"/>
    <property type="match status" value="1"/>
</dbReference>
<dbReference type="Pfam" id="PF04427">
    <property type="entry name" value="Brix"/>
    <property type="match status" value="1"/>
</dbReference>
<dbReference type="PROSITE" id="PS50833">
    <property type="entry name" value="BRIX"/>
    <property type="match status" value="1"/>
</dbReference>
<dbReference type="EMBL" id="GEVL01014187">
    <property type="protein sequence ID" value="JAU63154.1"/>
    <property type="molecule type" value="Transcribed_RNA"/>
</dbReference>
<dbReference type="EMBL" id="GEVK01000934">
    <property type="protein sequence ID" value="JAU51898.1"/>
    <property type="molecule type" value="Transcribed_RNA"/>
</dbReference>
<feature type="domain" description="Brix" evidence="1">
    <location>
        <begin position="48"/>
        <end position="244"/>
    </location>
</feature>
<accession>A0A1J3H464</accession>
<sequence length="258" mass="29387">MEVTKRAKTEELAQSKVRREIKSFDDEGLWAEFEPEGIDRILSGEIKPKTLITSFGFPSTRFPQRGALIAKEMLSVFPNSRYAKWEFGNPYSLKEVMGVAKERGCTSLVIAYTNAVGHDEICTVSLMNGARAYLRVLDLIPREDIPDQASPPRRLYPELHMDLFTSPASVGTARLIQSLFPKVTHPRRKNVACFQNQNGHVFYRHYWLHVEKADLAGERPRVTRKECGPRFGLRLMGLTKVALDTGKEKDIFMPPLDY</sequence>
<dbReference type="GO" id="GO:0030687">
    <property type="term" value="C:preribosome, large subunit precursor"/>
    <property type="evidence" value="ECO:0007669"/>
    <property type="project" value="TreeGrafter"/>
</dbReference>
<name>A0A1J3H464_NOCCA</name>
<dbReference type="GO" id="GO:0000470">
    <property type="term" value="P:maturation of LSU-rRNA"/>
    <property type="evidence" value="ECO:0007669"/>
    <property type="project" value="TreeGrafter"/>
</dbReference>
<dbReference type="PANTHER" id="PTHR22734">
    <property type="entry name" value="U3 SMALL NUCLEOLAR RIBONUCLEOPROTEIN PROTEIN IMP4"/>
    <property type="match status" value="1"/>
</dbReference>
<proteinExistence type="predicted"/>
<evidence type="ECO:0000259" key="1">
    <source>
        <dbReference type="PROSITE" id="PS50833"/>
    </source>
</evidence>
<gene>
    <name evidence="2" type="ORF">LC_TR1251_c16_g1_i1_g.3924</name>
    <name evidence="3" type="ORF">LE_TR14868_c0_g1_i1_g.46992</name>
</gene>
<dbReference type="GO" id="GO:0000460">
    <property type="term" value="P:maturation of 5.8S rRNA"/>
    <property type="evidence" value="ECO:0007669"/>
    <property type="project" value="TreeGrafter"/>
</dbReference>
<dbReference type="SUPFAM" id="SSF52954">
    <property type="entry name" value="Class II aaRS ABD-related"/>
    <property type="match status" value="1"/>
</dbReference>
<dbReference type="InterPro" id="IPR007109">
    <property type="entry name" value="Brix"/>
</dbReference>
<organism evidence="3">
    <name type="scientific">Noccaea caerulescens</name>
    <name type="common">Alpine penny-cress</name>
    <name type="synonym">Thlaspi caerulescens</name>
    <dbReference type="NCBI Taxonomy" id="107243"/>
    <lineage>
        <taxon>Eukaryota</taxon>
        <taxon>Viridiplantae</taxon>
        <taxon>Streptophyta</taxon>
        <taxon>Embryophyta</taxon>
        <taxon>Tracheophyta</taxon>
        <taxon>Spermatophyta</taxon>
        <taxon>Magnoliopsida</taxon>
        <taxon>eudicotyledons</taxon>
        <taxon>Gunneridae</taxon>
        <taxon>Pentapetalae</taxon>
        <taxon>rosids</taxon>
        <taxon>malvids</taxon>
        <taxon>Brassicales</taxon>
        <taxon>Brassicaceae</taxon>
        <taxon>Coluteocarpeae</taxon>
        <taxon>Noccaea</taxon>
    </lineage>
</organism>
<evidence type="ECO:0000313" key="3">
    <source>
        <dbReference type="EMBL" id="JAU63154.1"/>
    </source>
</evidence>
<dbReference type="InterPro" id="IPR044281">
    <property type="entry name" value="IMP4/RPF1"/>
</dbReference>
<dbReference type="SMART" id="SM00879">
    <property type="entry name" value="Brix"/>
    <property type="match status" value="1"/>
</dbReference>
<dbReference type="GO" id="GO:0005730">
    <property type="term" value="C:nucleolus"/>
    <property type="evidence" value="ECO:0007669"/>
    <property type="project" value="TreeGrafter"/>
</dbReference>
<evidence type="ECO:0000313" key="2">
    <source>
        <dbReference type="EMBL" id="JAU51898.1"/>
    </source>
</evidence>
<protein>
    <recommendedName>
        <fullName evidence="1">Brix domain-containing protein</fullName>
    </recommendedName>
</protein>
<dbReference type="GO" id="GO:0042134">
    <property type="term" value="F:rRNA primary transcript binding"/>
    <property type="evidence" value="ECO:0007669"/>
    <property type="project" value="InterPro"/>
</dbReference>
<dbReference type="AlphaFoldDB" id="A0A1J3H464"/>
<reference evidence="3" key="1">
    <citation type="submission" date="2016-07" db="EMBL/GenBank/DDBJ databases">
        <title>De novo transcriptome assembly of four accessions of the metal hyperaccumulator plant Noccaea caerulescens.</title>
        <authorList>
            <person name="Blande D."/>
            <person name="Halimaa P."/>
            <person name="Tervahauta A.I."/>
            <person name="Aarts M.G."/>
            <person name="Karenlampi S.O."/>
        </authorList>
    </citation>
    <scope>NUCLEOTIDE SEQUENCE</scope>
</reference>